<keyword evidence="1" id="KW-0805">Transcription regulation</keyword>
<evidence type="ECO:0000313" key="4">
    <source>
        <dbReference type="EMBL" id="AJK50135.1"/>
    </source>
</evidence>
<dbReference type="SMART" id="SM00342">
    <property type="entry name" value="HTH_ARAC"/>
    <property type="match status" value="1"/>
</dbReference>
<evidence type="ECO:0000313" key="5">
    <source>
        <dbReference type="Proteomes" id="UP000031838"/>
    </source>
</evidence>
<dbReference type="Gene3D" id="1.10.10.60">
    <property type="entry name" value="Homeodomain-like"/>
    <property type="match status" value="1"/>
</dbReference>
<sequence length="347" mass="38578">MLFSWTELLQARYSAFLACFYESTRSTMKPPSPAAAPRSNDRQRMVTLLSALAPAEGYNLTPLPDVRVLRSDRPLARTPVLYDPGIVIVCQGRKRGYFGDEVYLYDEQHYLAVAVPVPFTMETDATPARPLLALYLHLDFQVAAELMIQIDRQPAPARAEAPRSMMSSPMDAPLRATVLRFLEAMQRPLDAAILGPALVRELYFRVLTGAQGDAMRAALAMQGQFGKIGKALRRIHATYAQPLDLPLLANEAGMSVPTFHSHFKAITQTSPMQYVKSTRLHQARLLMVRQDMTAEAACHAVGYASASQFNREFKRLFGATPAAETRRMRESFALPPPFAGSEYVSSH</sequence>
<protein>
    <submittedName>
        <fullName evidence="4">Transcriptional regulator AraC family</fullName>
    </submittedName>
</protein>
<keyword evidence="5" id="KW-1185">Reference proteome</keyword>
<accession>A0A0B6SA23</accession>
<dbReference type="Pfam" id="PF12833">
    <property type="entry name" value="HTH_18"/>
    <property type="match status" value="1"/>
</dbReference>
<dbReference type="Pfam" id="PF06719">
    <property type="entry name" value="AraC_N"/>
    <property type="match status" value="1"/>
</dbReference>
<evidence type="ECO:0000259" key="3">
    <source>
        <dbReference type="PROSITE" id="PS01124"/>
    </source>
</evidence>
<dbReference type="AlphaFoldDB" id="A0A0B6SA23"/>
<dbReference type="HOGENOM" id="CLU_000445_100_2_4"/>
<dbReference type="Proteomes" id="UP000031838">
    <property type="component" value="Chromosome 2"/>
</dbReference>
<dbReference type="InterPro" id="IPR018060">
    <property type="entry name" value="HTH_AraC"/>
</dbReference>
<reference evidence="4 5" key="2">
    <citation type="journal article" date="2016" name="Appl. Microbiol. Biotechnol.">
        <title>Mutations improving production and secretion of extracellular lipase by Burkholderia glumae PG1.</title>
        <authorList>
            <person name="Knapp A."/>
            <person name="Voget S."/>
            <person name="Gao R."/>
            <person name="Zaburannyi N."/>
            <person name="Krysciak D."/>
            <person name="Breuer M."/>
            <person name="Hauer B."/>
            <person name="Streit W.R."/>
            <person name="Muller R."/>
            <person name="Daniel R."/>
            <person name="Jaeger K.E."/>
        </authorList>
    </citation>
    <scope>NUCLEOTIDE SEQUENCE [LARGE SCALE GENOMIC DNA]</scope>
    <source>
        <strain evidence="4 5">PG1</strain>
    </source>
</reference>
<dbReference type="PANTHER" id="PTHR43436">
    <property type="entry name" value="ARAC-FAMILY TRANSCRIPTIONAL REGULATOR"/>
    <property type="match status" value="1"/>
</dbReference>
<dbReference type="GO" id="GO:0043565">
    <property type="term" value="F:sequence-specific DNA binding"/>
    <property type="evidence" value="ECO:0007669"/>
    <property type="project" value="InterPro"/>
</dbReference>
<gene>
    <name evidence="4" type="ORF">BGL_2c20710</name>
</gene>
<evidence type="ECO:0000256" key="2">
    <source>
        <dbReference type="ARBA" id="ARBA00023163"/>
    </source>
</evidence>
<dbReference type="SUPFAM" id="SSF46689">
    <property type="entry name" value="Homeodomain-like"/>
    <property type="match status" value="2"/>
</dbReference>
<dbReference type="PROSITE" id="PS01124">
    <property type="entry name" value="HTH_ARAC_FAMILY_2"/>
    <property type="match status" value="1"/>
</dbReference>
<organism evidence="4 5">
    <name type="scientific">Burkholderia plantarii</name>
    <dbReference type="NCBI Taxonomy" id="41899"/>
    <lineage>
        <taxon>Bacteria</taxon>
        <taxon>Pseudomonadati</taxon>
        <taxon>Pseudomonadota</taxon>
        <taxon>Betaproteobacteria</taxon>
        <taxon>Burkholderiales</taxon>
        <taxon>Burkholderiaceae</taxon>
        <taxon>Burkholderia</taxon>
    </lineage>
</organism>
<dbReference type="KEGG" id="bgp:BGL_2c20710"/>
<name>A0A0B6SA23_BURPL</name>
<reference evidence="5" key="1">
    <citation type="submission" date="2011-03" db="EMBL/GenBank/DDBJ databases">
        <authorList>
            <person name="Voget S."/>
            <person name="Streit W.R."/>
            <person name="Jaeger K.E."/>
            <person name="Daniel R."/>
        </authorList>
    </citation>
    <scope>NUCLEOTIDE SEQUENCE [LARGE SCALE GENOMIC DNA]</scope>
    <source>
        <strain evidence="5">PG1</strain>
    </source>
</reference>
<dbReference type="InterPro" id="IPR009594">
    <property type="entry name" value="Tscrpt_reg_HTH_AraC_N"/>
</dbReference>
<evidence type="ECO:0000256" key="1">
    <source>
        <dbReference type="ARBA" id="ARBA00023015"/>
    </source>
</evidence>
<feature type="domain" description="HTH araC/xylS-type" evidence="3">
    <location>
        <begin position="229"/>
        <end position="327"/>
    </location>
</feature>
<proteinExistence type="predicted"/>
<keyword evidence="2" id="KW-0804">Transcription</keyword>
<dbReference type="EMBL" id="CP002581">
    <property type="protein sequence ID" value="AJK50135.1"/>
    <property type="molecule type" value="Genomic_DNA"/>
</dbReference>
<dbReference type="InterPro" id="IPR009057">
    <property type="entry name" value="Homeodomain-like_sf"/>
</dbReference>
<dbReference type="PANTHER" id="PTHR43436:SF2">
    <property type="entry name" value="ARAC_XYLS FAMILY TRANSCRIPTIONAL REGULATOR"/>
    <property type="match status" value="1"/>
</dbReference>
<dbReference type="GO" id="GO:0003700">
    <property type="term" value="F:DNA-binding transcription factor activity"/>
    <property type="evidence" value="ECO:0007669"/>
    <property type="project" value="InterPro"/>
</dbReference>